<evidence type="ECO:0000313" key="2">
    <source>
        <dbReference type="Proteomes" id="UP000887013"/>
    </source>
</evidence>
<name>A0A8X6QQI8_NEPPI</name>
<dbReference type="AlphaFoldDB" id="A0A8X6QQI8"/>
<organism evidence="1 2">
    <name type="scientific">Nephila pilipes</name>
    <name type="common">Giant wood spider</name>
    <name type="synonym">Nephila maculata</name>
    <dbReference type="NCBI Taxonomy" id="299642"/>
    <lineage>
        <taxon>Eukaryota</taxon>
        <taxon>Metazoa</taxon>
        <taxon>Ecdysozoa</taxon>
        <taxon>Arthropoda</taxon>
        <taxon>Chelicerata</taxon>
        <taxon>Arachnida</taxon>
        <taxon>Araneae</taxon>
        <taxon>Araneomorphae</taxon>
        <taxon>Entelegynae</taxon>
        <taxon>Araneoidea</taxon>
        <taxon>Nephilidae</taxon>
        <taxon>Nephila</taxon>
    </lineage>
</organism>
<gene>
    <name evidence="1" type="ORF">NPIL_268011</name>
</gene>
<keyword evidence="2" id="KW-1185">Reference proteome</keyword>
<accession>A0A8X6QQI8</accession>
<dbReference type="EMBL" id="BMAW01131114">
    <property type="protein sequence ID" value="GFU37917.1"/>
    <property type="molecule type" value="Genomic_DNA"/>
</dbReference>
<comment type="caution">
    <text evidence="1">The sequence shown here is derived from an EMBL/GenBank/DDBJ whole genome shotgun (WGS) entry which is preliminary data.</text>
</comment>
<proteinExistence type="predicted"/>
<sequence length="109" mass="12937">MMLLRNRLRVKSLGIVVCQRRQWKLPLGKGKRSHPWMKELLTRDNVNVCWMWPKEKLNQNGQLAVHFRKIRALSPLCSHQLFFMVRSPGDQVESVCWFLLSLVYMTNDV</sequence>
<reference evidence="1" key="1">
    <citation type="submission" date="2020-08" db="EMBL/GenBank/DDBJ databases">
        <title>Multicomponent nature underlies the extraordinary mechanical properties of spider dragline silk.</title>
        <authorList>
            <person name="Kono N."/>
            <person name="Nakamura H."/>
            <person name="Mori M."/>
            <person name="Yoshida Y."/>
            <person name="Ohtoshi R."/>
            <person name="Malay A.D."/>
            <person name="Moran D.A.P."/>
            <person name="Tomita M."/>
            <person name="Numata K."/>
            <person name="Arakawa K."/>
        </authorList>
    </citation>
    <scope>NUCLEOTIDE SEQUENCE</scope>
</reference>
<protein>
    <submittedName>
        <fullName evidence="1">Uncharacterized protein</fullName>
    </submittedName>
</protein>
<dbReference type="Proteomes" id="UP000887013">
    <property type="component" value="Unassembled WGS sequence"/>
</dbReference>
<evidence type="ECO:0000313" key="1">
    <source>
        <dbReference type="EMBL" id="GFU37917.1"/>
    </source>
</evidence>